<sequence length="279" mass="29588">MSTNTSTSTSTNGSDGGSGGGAARTAAGAAIAHRTIGTGPHRVLVLHDWFATAAHWGSFLGLLDTDAFTYAFLDFRGYGDRKDVAGRYDVPEIADDALALADQLGWDGFSVVGLSMGGKVAQQVLAKAPGRVRRLAGIAPVPASPYPMDGATRDLFYGAATDPARRRAILDQVTGLRASGRWLDGMVRTSLEDSREEAFASYLASWQTLDLVDTLIGSELPVLVVAGEYDLALTPDLMRATWLAWYPNATLSVLSGAGHYPPQETPVALLTVLEDFLRG</sequence>
<feature type="domain" description="AB hydrolase-1" evidence="2">
    <location>
        <begin position="43"/>
        <end position="149"/>
    </location>
</feature>
<keyword evidence="3" id="KW-0378">Hydrolase</keyword>
<dbReference type="PANTHER" id="PTHR43798">
    <property type="entry name" value="MONOACYLGLYCEROL LIPASE"/>
    <property type="match status" value="1"/>
</dbReference>
<dbReference type="RefSeq" id="WP_323447014.1">
    <property type="nucleotide sequence ID" value="NZ_BSBI01000004.1"/>
</dbReference>
<dbReference type="SUPFAM" id="SSF53474">
    <property type="entry name" value="alpha/beta-Hydrolases"/>
    <property type="match status" value="1"/>
</dbReference>
<evidence type="ECO:0000313" key="4">
    <source>
        <dbReference type="Proteomes" id="UP001291653"/>
    </source>
</evidence>
<organism evidence="3 4">
    <name type="scientific">Streptomyces yaizuensis</name>
    <dbReference type="NCBI Taxonomy" id="2989713"/>
    <lineage>
        <taxon>Bacteria</taxon>
        <taxon>Bacillati</taxon>
        <taxon>Actinomycetota</taxon>
        <taxon>Actinomycetes</taxon>
        <taxon>Kitasatosporales</taxon>
        <taxon>Streptomycetaceae</taxon>
        <taxon>Streptomyces</taxon>
    </lineage>
</organism>
<dbReference type="InterPro" id="IPR000073">
    <property type="entry name" value="AB_hydrolase_1"/>
</dbReference>
<evidence type="ECO:0000313" key="3">
    <source>
        <dbReference type="EMBL" id="GLF94926.1"/>
    </source>
</evidence>
<feature type="region of interest" description="Disordered" evidence="1">
    <location>
        <begin position="1"/>
        <end position="21"/>
    </location>
</feature>
<evidence type="ECO:0000256" key="1">
    <source>
        <dbReference type="SAM" id="MobiDB-lite"/>
    </source>
</evidence>
<comment type="caution">
    <text evidence="3">The sequence shown here is derived from an EMBL/GenBank/DDBJ whole genome shotgun (WGS) entry which is preliminary data.</text>
</comment>
<dbReference type="InterPro" id="IPR050266">
    <property type="entry name" value="AB_hydrolase_sf"/>
</dbReference>
<accession>A0ABQ5NY98</accession>
<gene>
    <name evidence="3" type="ORF">SYYSPA8_11535</name>
</gene>
<evidence type="ECO:0000259" key="2">
    <source>
        <dbReference type="Pfam" id="PF00561"/>
    </source>
</evidence>
<dbReference type="Proteomes" id="UP001291653">
    <property type="component" value="Unassembled WGS sequence"/>
</dbReference>
<name>A0ABQ5NY98_9ACTN</name>
<reference evidence="3 4" key="1">
    <citation type="submission" date="2022-10" db="EMBL/GenBank/DDBJ databases">
        <title>Draft genome sequence of Streptomyces sp. YSPA8.</title>
        <authorList>
            <person name="Moriuchi R."/>
            <person name="Dohra H."/>
            <person name="Yamamura H."/>
            <person name="Kodani S."/>
        </authorList>
    </citation>
    <scope>NUCLEOTIDE SEQUENCE [LARGE SCALE GENOMIC DNA]</scope>
    <source>
        <strain evidence="3 4">YSPA8</strain>
    </source>
</reference>
<dbReference type="Gene3D" id="3.40.50.1820">
    <property type="entry name" value="alpha/beta hydrolase"/>
    <property type="match status" value="1"/>
</dbReference>
<protein>
    <submittedName>
        <fullName evidence="3">Alpha/beta hydrolase</fullName>
    </submittedName>
</protein>
<dbReference type="EMBL" id="BSBI01000004">
    <property type="protein sequence ID" value="GLF94926.1"/>
    <property type="molecule type" value="Genomic_DNA"/>
</dbReference>
<dbReference type="Pfam" id="PF00561">
    <property type="entry name" value="Abhydrolase_1"/>
    <property type="match status" value="1"/>
</dbReference>
<feature type="compositionally biased region" description="Low complexity" evidence="1">
    <location>
        <begin position="1"/>
        <end position="13"/>
    </location>
</feature>
<dbReference type="GO" id="GO:0016787">
    <property type="term" value="F:hydrolase activity"/>
    <property type="evidence" value="ECO:0007669"/>
    <property type="project" value="UniProtKB-KW"/>
</dbReference>
<proteinExistence type="predicted"/>
<dbReference type="InterPro" id="IPR029058">
    <property type="entry name" value="AB_hydrolase_fold"/>
</dbReference>
<keyword evidence="4" id="KW-1185">Reference proteome</keyword>